<sequence>MPPAAGGRPSRSRSGAPADRHHQYAGLVSRWCALAVDLAIVASAAGATASLPPLVWQEVTGTDAQWLAAASTLVAAALPWTYFTACWWLGGRTVGALLLGLMVTRPDGGRLGIVRAGARAAAGLFLAPVWLAGMLNVLFDAERRAWHDLVFNTVVRYHAGAPERSRR</sequence>
<dbReference type="PANTHER" id="PTHR36115">
    <property type="entry name" value="PROLINE-RICH ANTIGEN HOMOLOG-RELATED"/>
    <property type="match status" value="1"/>
</dbReference>
<keyword evidence="5 6" id="KW-0472">Membrane</keyword>
<evidence type="ECO:0000256" key="6">
    <source>
        <dbReference type="SAM" id="Phobius"/>
    </source>
</evidence>
<comment type="caution">
    <text evidence="8">The sequence shown here is derived from an EMBL/GenBank/DDBJ whole genome shotgun (WGS) entry which is preliminary data.</text>
</comment>
<gene>
    <name evidence="8" type="ORF">GCM10009681_42160</name>
</gene>
<feature type="domain" description="RDD" evidence="7">
    <location>
        <begin position="24"/>
        <end position="150"/>
    </location>
</feature>
<keyword evidence="3 6" id="KW-0812">Transmembrane</keyword>
<feature type="transmembrane region" description="Helical" evidence="6">
    <location>
        <begin position="116"/>
        <end position="139"/>
    </location>
</feature>
<feature type="transmembrane region" description="Helical" evidence="6">
    <location>
        <begin position="80"/>
        <end position="104"/>
    </location>
</feature>
<dbReference type="InterPro" id="IPR051791">
    <property type="entry name" value="Pra-immunoreactive"/>
</dbReference>
<evidence type="ECO:0000256" key="5">
    <source>
        <dbReference type="ARBA" id="ARBA00023136"/>
    </source>
</evidence>
<organism evidence="8 9">
    <name type="scientific">Luedemannella helvata</name>
    <dbReference type="NCBI Taxonomy" id="349315"/>
    <lineage>
        <taxon>Bacteria</taxon>
        <taxon>Bacillati</taxon>
        <taxon>Actinomycetota</taxon>
        <taxon>Actinomycetes</taxon>
        <taxon>Micromonosporales</taxon>
        <taxon>Micromonosporaceae</taxon>
        <taxon>Luedemannella</taxon>
    </lineage>
</organism>
<protein>
    <recommendedName>
        <fullName evidence="7">RDD domain-containing protein</fullName>
    </recommendedName>
</protein>
<dbReference type="Pfam" id="PF06271">
    <property type="entry name" value="RDD"/>
    <property type="match status" value="1"/>
</dbReference>
<dbReference type="InterPro" id="IPR010432">
    <property type="entry name" value="RDD"/>
</dbReference>
<evidence type="ECO:0000313" key="9">
    <source>
        <dbReference type="Proteomes" id="UP001500655"/>
    </source>
</evidence>
<reference evidence="9" key="1">
    <citation type="journal article" date="2019" name="Int. J. Syst. Evol. Microbiol.">
        <title>The Global Catalogue of Microorganisms (GCM) 10K type strain sequencing project: providing services to taxonomists for standard genome sequencing and annotation.</title>
        <authorList>
            <consortium name="The Broad Institute Genomics Platform"/>
            <consortium name="The Broad Institute Genome Sequencing Center for Infectious Disease"/>
            <person name="Wu L."/>
            <person name="Ma J."/>
        </authorList>
    </citation>
    <scope>NUCLEOTIDE SEQUENCE [LARGE SCALE GENOMIC DNA]</scope>
    <source>
        <strain evidence="9">JCM 13249</strain>
    </source>
</reference>
<evidence type="ECO:0000256" key="1">
    <source>
        <dbReference type="ARBA" id="ARBA00004651"/>
    </source>
</evidence>
<comment type="subcellular location">
    <subcellularLocation>
        <location evidence="1">Cell membrane</location>
        <topology evidence="1">Multi-pass membrane protein</topology>
    </subcellularLocation>
</comment>
<accession>A0ABP4WZD0</accession>
<evidence type="ECO:0000313" key="8">
    <source>
        <dbReference type="EMBL" id="GAA1766605.1"/>
    </source>
</evidence>
<evidence type="ECO:0000256" key="2">
    <source>
        <dbReference type="ARBA" id="ARBA00022475"/>
    </source>
</evidence>
<proteinExistence type="predicted"/>
<evidence type="ECO:0000256" key="4">
    <source>
        <dbReference type="ARBA" id="ARBA00022989"/>
    </source>
</evidence>
<dbReference type="EMBL" id="BAAALS010000022">
    <property type="protein sequence ID" value="GAA1766605.1"/>
    <property type="molecule type" value="Genomic_DNA"/>
</dbReference>
<name>A0ABP4WZD0_9ACTN</name>
<evidence type="ECO:0000259" key="7">
    <source>
        <dbReference type="Pfam" id="PF06271"/>
    </source>
</evidence>
<dbReference type="RefSeq" id="WP_344084667.1">
    <property type="nucleotide sequence ID" value="NZ_BAAALS010000022.1"/>
</dbReference>
<dbReference type="Proteomes" id="UP001500655">
    <property type="component" value="Unassembled WGS sequence"/>
</dbReference>
<keyword evidence="9" id="KW-1185">Reference proteome</keyword>
<keyword evidence="4 6" id="KW-1133">Transmembrane helix</keyword>
<evidence type="ECO:0000256" key="3">
    <source>
        <dbReference type="ARBA" id="ARBA00022692"/>
    </source>
</evidence>
<keyword evidence="2" id="KW-1003">Cell membrane</keyword>